<dbReference type="CDD" id="cd01372">
    <property type="entry name" value="KISc_KIF4"/>
    <property type="match status" value="1"/>
</dbReference>
<dbReference type="InterPro" id="IPR027267">
    <property type="entry name" value="AH/BAR_dom_sf"/>
</dbReference>
<feature type="compositionally biased region" description="Acidic residues" evidence="9">
    <location>
        <begin position="994"/>
        <end position="1006"/>
    </location>
</feature>
<evidence type="ECO:0000256" key="3">
    <source>
        <dbReference type="ARBA" id="ARBA00022741"/>
    </source>
</evidence>
<evidence type="ECO:0000313" key="11">
    <source>
        <dbReference type="Proteomes" id="UP000504634"/>
    </source>
</evidence>
<evidence type="ECO:0000256" key="2">
    <source>
        <dbReference type="ARBA" id="ARBA00022490"/>
    </source>
</evidence>
<evidence type="ECO:0000256" key="6">
    <source>
        <dbReference type="ARBA" id="ARBA00023212"/>
    </source>
</evidence>
<keyword evidence="2" id="KW-0963">Cytoplasm</keyword>
<dbReference type="SMART" id="SM01114">
    <property type="entry name" value="CXC"/>
    <property type="match status" value="1"/>
</dbReference>
<keyword evidence="4 7" id="KW-0067">ATP-binding</keyword>
<dbReference type="InterPro" id="IPR027417">
    <property type="entry name" value="P-loop_NTPase"/>
</dbReference>
<dbReference type="CTD" id="31240"/>
<dbReference type="GeneID" id="115628921"/>
<dbReference type="PRINTS" id="PR00380">
    <property type="entry name" value="KINESINHEAVY"/>
</dbReference>
<dbReference type="GO" id="GO:0003777">
    <property type="term" value="F:microtubule motor activity"/>
    <property type="evidence" value="ECO:0007669"/>
    <property type="project" value="InterPro"/>
</dbReference>
<dbReference type="GO" id="GO:0051231">
    <property type="term" value="P:spindle elongation"/>
    <property type="evidence" value="ECO:0007669"/>
    <property type="project" value="TreeGrafter"/>
</dbReference>
<evidence type="ECO:0000256" key="4">
    <source>
        <dbReference type="ARBA" id="ARBA00022840"/>
    </source>
</evidence>
<dbReference type="InterPro" id="IPR033467">
    <property type="entry name" value="Tesmin/TSO1-like_CXC"/>
</dbReference>
<feature type="compositionally biased region" description="Low complexity" evidence="9">
    <location>
        <begin position="1033"/>
        <end position="1052"/>
    </location>
</feature>
<dbReference type="InterPro" id="IPR036961">
    <property type="entry name" value="Kinesin_motor_dom_sf"/>
</dbReference>
<dbReference type="SUPFAM" id="SSF52540">
    <property type="entry name" value="P-loop containing nucleoside triphosphate hydrolases"/>
    <property type="match status" value="1"/>
</dbReference>
<evidence type="ECO:0000256" key="9">
    <source>
        <dbReference type="SAM" id="MobiDB-lite"/>
    </source>
</evidence>
<dbReference type="AlphaFoldDB" id="A0A6J2U1L9"/>
<feature type="region of interest" description="Disordered" evidence="9">
    <location>
        <begin position="734"/>
        <end position="753"/>
    </location>
</feature>
<evidence type="ECO:0000256" key="5">
    <source>
        <dbReference type="ARBA" id="ARBA00023054"/>
    </source>
</evidence>
<keyword evidence="11" id="KW-1185">Reference proteome</keyword>
<feature type="compositionally biased region" description="Polar residues" evidence="9">
    <location>
        <begin position="1017"/>
        <end position="1032"/>
    </location>
</feature>
<dbReference type="GO" id="GO:0008017">
    <property type="term" value="F:microtubule binding"/>
    <property type="evidence" value="ECO:0007669"/>
    <property type="project" value="InterPro"/>
</dbReference>
<keyword evidence="3 7" id="KW-0547">Nucleotide-binding</keyword>
<keyword evidence="6" id="KW-0206">Cytoskeleton</keyword>
<dbReference type="OrthoDB" id="3176171at2759"/>
<dbReference type="PROSITE" id="PS50067">
    <property type="entry name" value="KINESIN_MOTOR_2"/>
    <property type="match status" value="1"/>
</dbReference>
<dbReference type="PROSITE" id="PS00411">
    <property type="entry name" value="KINESIN_MOTOR_1"/>
    <property type="match status" value="1"/>
</dbReference>
<dbReference type="InterPro" id="IPR027640">
    <property type="entry name" value="Kinesin-like_fam"/>
</dbReference>
<evidence type="ECO:0000313" key="12">
    <source>
        <dbReference type="RefSeq" id="XP_030381042.1"/>
    </source>
</evidence>
<dbReference type="Proteomes" id="UP000504634">
    <property type="component" value="Unplaced"/>
</dbReference>
<feature type="coiled-coil region" evidence="8">
    <location>
        <begin position="386"/>
        <end position="455"/>
    </location>
</feature>
<proteinExistence type="inferred from homology"/>
<dbReference type="Gene3D" id="1.20.1270.60">
    <property type="entry name" value="Arfaptin homology (AH) domain/BAR domain"/>
    <property type="match status" value="1"/>
</dbReference>
<dbReference type="RefSeq" id="XP_030381042.1">
    <property type="nucleotide sequence ID" value="XM_030525182.1"/>
</dbReference>
<dbReference type="GO" id="GO:0005875">
    <property type="term" value="C:microtubule associated complex"/>
    <property type="evidence" value="ECO:0007669"/>
    <property type="project" value="TreeGrafter"/>
</dbReference>
<comment type="subcellular location">
    <subcellularLocation>
        <location evidence="1">Cytoplasm</location>
        <location evidence="1">Cytoskeleton</location>
    </subcellularLocation>
</comment>
<dbReference type="Gene3D" id="3.40.850.10">
    <property type="entry name" value="Kinesin motor domain"/>
    <property type="match status" value="1"/>
</dbReference>
<evidence type="ECO:0000256" key="1">
    <source>
        <dbReference type="ARBA" id="ARBA00004245"/>
    </source>
</evidence>
<dbReference type="InterPro" id="IPR019821">
    <property type="entry name" value="Kinesin_motor_CS"/>
</dbReference>
<feature type="region of interest" description="Disordered" evidence="9">
    <location>
        <begin position="994"/>
        <end position="1054"/>
    </location>
</feature>
<feature type="binding site" evidence="7">
    <location>
        <begin position="86"/>
        <end position="93"/>
    </location>
    <ligand>
        <name>ATP</name>
        <dbReference type="ChEBI" id="CHEBI:30616"/>
    </ligand>
</feature>
<comment type="similarity">
    <text evidence="7">Belongs to the TRAFAC class myosin-kinesin ATPase superfamily. Kinesin family.</text>
</comment>
<name>A0A6J2U1L9_DROLE</name>
<evidence type="ECO:0000256" key="8">
    <source>
        <dbReference type="SAM" id="Coils"/>
    </source>
</evidence>
<sequence>MSGNNTVNVAIRIRPLVKTETERGCKLAVERAADGSPQVIANRSETFKFNYVFDSSDTQQDIYEACVMPRLKQLLAGFNLTILAYGQTGSGKTYTMGTTFNGALDENTGVIPRAVHDIFEETASMSTDFDFTVKCSFVELYQEQFYDLLSSQGRKESTVDIREDKSGIYMPGLTEVVVNSGQEVTDQLMRGSSGRAVASTAMNEQSSRSHAIFTVSLVAVGKGEKKSVTTSKFTLVDLAGSERCEKTQAIGDRFKEGVNINKGLLALGNVINVLASNPNGYVSFRQSKLTRRLQESLGGNSITLMIACVSPADYNISETLSTLRYADRALCIKTKPIVNIDPHAAEINHLNDIIQKLRMQLLACGGMSTSQTSVTESLELAPMTNDMACMEQVKQLQEANARLEKKNRELQADLHQTLIDLAEREMRAHLAEGTQEKLKSRIHELKEMLNNYSKLTPPAEVDANEKEGPVLSNNEQWLQKMQELVGAMDGEQQQTEKELGRCSKQFGINHGDGHNDEPEVIELMQSKTEEYTTKQLNLNNELRDINRELGLKQDLHQRICNNFKHLYALDDDIEEKFKESEEKIQKLESERIALLDQLRNNKTKDNAAKLAEERRKRLQALEAEISDMRRKIVQQAKMLKLRENEHQKISNLSSEIKSMKESKVKLIRSMHAESEKFRQWKLVREKELTQLKSKDRKMQVEMTRQKTQHSKERQVLKRKFEGAMAINKRLKEALERQSAAQRQRHAKGQAGGKTDAWVDHELDVILSLVDAEHSLEQLLEDRACVNARITDLKKQEKNGKSPTTFNKELSSLEEELEMRSAQIADLQQKMCVNDLETRMRGLSDSVQNIAELRTVSKHILQSLVQLRRQLAQSTLEKAHISVEQNLALEEQRTQLNEVMAKNLRLAECKYKEMLAEQQRSYEEKVTVLLRSQHNQIVQSGDIERNQIVEEHLLKMSTLQEELNTYKELLAARSKPKKPVTNGNNVEIVDHLSDDSETDCLDTDDPEWVPAKRKRNSKAQNSMNNGELSISNASTSSNQNISGSNTTSTSSLNGPKCKCRNKCHTKRCGCYANNRECGLRCACKGFCKNPNRDDDGSHENDDNIENAEPTLTPPVEPLENLEHSSESTPTKTEPKSLTLIRPEISRLSELTFYTPSSKNKFL</sequence>
<keyword evidence="5 8" id="KW-0175">Coiled coil</keyword>
<feature type="coiled-coil region" evidence="8">
    <location>
        <begin position="528"/>
        <end position="662"/>
    </location>
</feature>
<dbReference type="PANTHER" id="PTHR47969:SF15">
    <property type="entry name" value="CHROMOSOME-ASSOCIATED KINESIN KIF4A-RELATED"/>
    <property type="match status" value="1"/>
</dbReference>
<dbReference type="Pfam" id="PF00225">
    <property type="entry name" value="Kinesin"/>
    <property type="match status" value="1"/>
</dbReference>
<feature type="domain" description="Kinesin motor" evidence="10">
    <location>
        <begin position="6"/>
        <end position="332"/>
    </location>
</feature>
<dbReference type="PANTHER" id="PTHR47969">
    <property type="entry name" value="CHROMOSOME-ASSOCIATED KINESIN KIF4A-RELATED"/>
    <property type="match status" value="1"/>
</dbReference>
<evidence type="ECO:0000259" key="10">
    <source>
        <dbReference type="PROSITE" id="PS50067"/>
    </source>
</evidence>
<feature type="coiled-coil region" evidence="8">
    <location>
        <begin position="775"/>
        <end position="829"/>
    </location>
</feature>
<accession>A0A6J2U1L9</accession>
<dbReference type="GO" id="GO:0007018">
    <property type="term" value="P:microtubule-based movement"/>
    <property type="evidence" value="ECO:0007669"/>
    <property type="project" value="InterPro"/>
</dbReference>
<evidence type="ECO:0000256" key="7">
    <source>
        <dbReference type="PROSITE-ProRule" id="PRU00283"/>
    </source>
</evidence>
<dbReference type="SMART" id="SM00129">
    <property type="entry name" value="KISc"/>
    <property type="match status" value="1"/>
</dbReference>
<keyword evidence="7" id="KW-0505">Motor protein</keyword>
<protein>
    <submittedName>
        <fullName evidence="12">Chromosome-associated kinesin KIF4</fullName>
    </submittedName>
</protein>
<feature type="compositionally biased region" description="Basic and acidic residues" evidence="9">
    <location>
        <begin position="1091"/>
        <end position="1100"/>
    </location>
</feature>
<feature type="region of interest" description="Disordered" evidence="9">
    <location>
        <begin position="694"/>
        <end position="714"/>
    </location>
</feature>
<organism evidence="11 12">
    <name type="scientific">Drosophila lebanonensis</name>
    <name type="common">Fruit fly</name>
    <name type="synonym">Scaptodrosophila lebanonensis</name>
    <dbReference type="NCBI Taxonomy" id="7225"/>
    <lineage>
        <taxon>Eukaryota</taxon>
        <taxon>Metazoa</taxon>
        <taxon>Ecdysozoa</taxon>
        <taxon>Arthropoda</taxon>
        <taxon>Hexapoda</taxon>
        <taxon>Insecta</taxon>
        <taxon>Pterygota</taxon>
        <taxon>Neoptera</taxon>
        <taxon>Endopterygota</taxon>
        <taxon>Diptera</taxon>
        <taxon>Brachycera</taxon>
        <taxon>Muscomorpha</taxon>
        <taxon>Ephydroidea</taxon>
        <taxon>Drosophilidae</taxon>
        <taxon>Scaptodrosophila</taxon>
    </lineage>
</organism>
<feature type="region of interest" description="Disordered" evidence="9">
    <location>
        <begin position="1091"/>
        <end position="1136"/>
    </location>
</feature>
<gene>
    <name evidence="12" type="primary">LOC115628921</name>
</gene>
<dbReference type="GO" id="GO:0005524">
    <property type="term" value="F:ATP binding"/>
    <property type="evidence" value="ECO:0007669"/>
    <property type="project" value="UniProtKB-UniRule"/>
</dbReference>
<reference evidence="12" key="1">
    <citation type="submission" date="2025-08" db="UniProtKB">
        <authorList>
            <consortium name="RefSeq"/>
        </authorList>
    </citation>
    <scope>IDENTIFICATION</scope>
    <source>
        <strain evidence="12">11010-0011.00</strain>
        <tissue evidence="12">Whole body</tissue>
    </source>
</reference>
<dbReference type="GO" id="GO:0007052">
    <property type="term" value="P:mitotic spindle organization"/>
    <property type="evidence" value="ECO:0007669"/>
    <property type="project" value="TreeGrafter"/>
</dbReference>
<dbReference type="Pfam" id="PF25764">
    <property type="entry name" value="KIF21A_4th"/>
    <property type="match status" value="1"/>
</dbReference>
<dbReference type="InterPro" id="IPR001752">
    <property type="entry name" value="Kinesin_motor_dom"/>
</dbReference>